<proteinExistence type="predicted"/>
<reference evidence="2" key="1">
    <citation type="submission" date="2020-03" db="EMBL/GenBank/DDBJ databases">
        <authorList>
            <person name="Weist P."/>
        </authorList>
    </citation>
    <scope>NUCLEOTIDE SEQUENCE</scope>
</reference>
<dbReference type="AlphaFoldDB" id="A0A9N7VMV5"/>
<dbReference type="Proteomes" id="UP001153269">
    <property type="component" value="Unassembled WGS sequence"/>
</dbReference>
<accession>A0A9N7VMV5</accession>
<evidence type="ECO:0000313" key="3">
    <source>
        <dbReference type="Proteomes" id="UP001153269"/>
    </source>
</evidence>
<organism evidence="2 3">
    <name type="scientific">Pleuronectes platessa</name>
    <name type="common">European plaice</name>
    <dbReference type="NCBI Taxonomy" id="8262"/>
    <lineage>
        <taxon>Eukaryota</taxon>
        <taxon>Metazoa</taxon>
        <taxon>Chordata</taxon>
        <taxon>Craniata</taxon>
        <taxon>Vertebrata</taxon>
        <taxon>Euteleostomi</taxon>
        <taxon>Actinopterygii</taxon>
        <taxon>Neopterygii</taxon>
        <taxon>Teleostei</taxon>
        <taxon>Neoteleostei</taxon>
        <taxon>Acanthomorphata</taxon>
        <taxon>Carangaria</taxon>
        <taxon>Pleuronectiformes</taxon>
        <taxon>Pleuronectoidei</taxon>
        <taxon>Pleuronectidae</taxon>
        <taxon>Pleuronectes</taxon>
    </lineage>
</organism>
<evidence type="ECO:0000313" key="2">
    <source>
        <dbReference type="EMBL" id="CAB1455151.1"/>
    </source>
</evidence>
<comment type="caution">
    <text evidence="2">The sequence shown here is derived from an EMBL/GenBank/DDBJ whole genome shotgun (WGS) entry which is preliminary data.</text>
</comment>
<protein>
    <submittedName>
        <fullName evidence="2">Uncharacterized protein</fullName>
    </submittedName>
</protein>
<keyword evidence="3" id="KW-1185">Reference proteome</keyword>
<sequence length="168" mass="18025">MSDVKGLRLVEVFMRGAASGERPKIEKEDLGFQMITPLSSPSSPPLPISYITSPPLPPSASSPNHVALGHQTLQEKPLLTRPNPSSPLAPPHWPDSDFLAFNNCQEGVPLSKAPYSPNICSPSASCRGTAELLLLRGKSRFPEGRPAALLGCPSFRCSHARDLSMSPM</sequence>
<name>A0A9N7VMV5_PLEPL</name>
<gene>
    <name evidence="2" type="ORF">PLEPLA_LOCUS42922</name>
</gene>
<evidence type="ECO:0000256" key="1">
    <source>
        <dbReference type="SAM" id="MobiDB-lite"/>
    </source>
</evidence>
<dbReference type="EMBL" id="CADEAL010004241">
    <property type="protein sequence ID" value="CAB1455151.1"/>
    <property type="molecule type" value="Genomic_DNA"/>
</dbReference>
<feature type="region of interest" description="Disordered" evidence="1">
    <location>
        <begin position="35"/>
        <end position="66"/>
    </location>
</feature>